<feature type="compositionally biased region" description="Polar residues" evidence="1">
    <location>
        <begin position="232"/>
        <end position="244"/>
    </location>
</feature>
<gene>
    <name evidence="2" type="ORF">BGZ65_003516</name>
</gene>
<proteinExistence type="predicted"/>
<feature type="compositionally biased region" description="Basic residues" evidence="1">
    <location>
        <begin position="194"/>
        <end position="210"/>
    </location>
</feature>
<protein>
    <submittedName>
        <fullName evidence="2">Uncharacterized protein</fullName>
    </submittedName>
</protein>
<reference evidence="2" key="1">
    <citation type="journal article" date="2020" name="Fungal Divers.">
        <title>Resolving the Mortierellaceae phylogeny through synthesis of multi-gene phylogenetics and phylogenomics.</title>
        <authorList>
            <person name="Vandepol N."/>
            <person name="Liber J."/>
            <person name="Desiro A."/>
            <person name="Na H."/>
            <person name="Kennedy M."/>
            <person name="Barry K."/>
            <person name="Grigoriev I.V."/>
            <person name="Miller A.N."/>
            <person name="O'Donnell K."/>
            <person name="Stajich J.E."/>
            <person name="Bonito G."/>
        </authorList>
    </citation>
    <scope>NUCLEOTIDE SEQUENCE</scope>
    <source>
        <strain evidence="2">MES-2147</strain>
    </source>
</reference>
<evidence type="ECO:0000256" key="1">
    <source>
        <dbReference type="SAM" id="MobiDB-lite"/>
    </source>
</evidence>
<dbReference type="Proteomes" id="UP000749646">
    <property type="component" value="Unassembled WGS sequence"/>
</dbReference>
<organism evidence="2 3">
    <name type="scientific">Modicella reniformis</name>
    <dbReference type="NCBI Taxonomy" id="1440133"/>
    <lineage>
        <taxon>Eukaryota</taxon>
        <taxon>Fungi</taxon>
        <taxon>Fungi incertae sedis</taxon>
        <taxon>Mucoromycota</taxon>
        <taxon>Mortierellomycotina</taxon>
        <taxon>Mortierellomycetes</taxon>
        <taxon>Mortierellales</taxon>
        <taxon>Mortierellaceae</taxon>
        <taxon>Modicella</taxon>
    </lineage>
</organism>
<accession>A0A9P6LTA2</accession>
<evidence type="ECO:0000313" key="2">
    <source>
        <dbReference type="EMBL" id="KAF9941417.1"/>
    </source>
</evidence>
<feature type="compositionally biased region" description="Basic and acidic residues" evidence="1">
    <location>
        <begin position="211"/>
        <end position="220"/>
    </location>
</feature>
<sequence length="290" mass="33651">MEVVHRIVEQKRFRSLKQEKAWFCIWTAIPVRKKLRHRQAEKHLGEFEVRLQGGARLRKQASLPRCPENSDDAETVVDQNLANEQVARKNARQDAFSVSQRVFTARQQTSTETGLLSSSTHSVSNYNRLREKYDQFCVLYHHNKEEQKKVIKAEKGARVQPHRASQCFGKFRMIDHATAQENTKETHLALPRTKISRQRPRYSFKPRTRIKQHDPPEVMKQHHPKPHKPSQVPETSSQTSATSNQKRRRKKNPKPITSIRKKDLLKAMDIEHPIVALDAGTLKVNAREAS</sequence>
<feature type="region of interest" description="Disordered" evidence="1">
    <location>
        <begin position="178"/>
        <end position="268"/>
    </location>
</feature>
<dbReference type="AlphaFoldDB" id="A0A9P6LTA2"/>
<name>A0A9P6LTA2_9FUNG</name>
<keyword evidence="3" id="KW-1185">Reference proteome</keyword>
<evidence type="ECO:0000313" key="3">
    <source>
        <dbReference type="Proteomes" id="UP000749646"/>
    </source>
</evidence>
<dbReference type="EMBL" id="JAAAHW010009412">
    <property type="protein sequence ID" value="KAF9941417.1"/>
    <property type="molecule type" value="Genomic_DNA"/>
</dbReference>
<comment type="caution">
    <text evidence="2">The sequence shown here is derived from an EMBL/GenBank/DDBJ whole genome shotgun (WGS) entry which is preliminary data.</text>
</comment>